<dbReference type="PANTHER" id="PTHR22923">
    <property type="entry name" value="CEREBELLIN-RELATED"/>
    <property type="match status" value="1"/>
</dbReference>
<dbReference type="PROSITE" id="PS50871">
    <property type="entry name" value="C1Q"/>
    <property type="match status" value="1"/>
</dbReference>
<evidence type="ECO:0000256" key="1">
    <source>
        <dbReference type="ARBA" id="ARBA00004613"/>
    </source>
</evidence>
<dbReference type="AlphaFoldDB" id="A0A3B3INS4"/>
<evidence type="ECO:0000256" key="3">
    <source>
        <dbReference type="ARBA" id="ARBA00022729"/>
    </source>
</evidence>
<dbReference type="InterPro" id="IPR008983">
    <property type="entry name" value="Tumour_necrosis_fac-like_dom"/>
</dbReference>
<dbReference type="Proteomes" id="UP000001038">
    <property type="component" value="Chromosome 24"/>
</dbReference>
<evidence type="ECO:0000256" key="4">
    <source>
        <dbReference type="SAM" id="SignalP"/>
    </source>
</evidence>
<evidence type="ECO:0000256" key="2">
    <source>
        <dbReference type="ARBA" id="ARBA00022525"/>
    </source>
</evidence>
<sequence length="331" mass="36416">MCINKPLGLRSPACSKPGSPSAEMMSSWFLLVALACGLVGAQDPSLQELNTKVQQLTTKVEELQREVSARPQVAFSAALLETQQWTIVGPFDADKTLEFKKVVTNIGNGYDPETGMAQRVSDLSSNLMKHPIQLLLHLVTLLDVPQLSVLLILGLKQELEVKYLRLSSLLIRRFCKLLFDGCWLHIVSRSYVLWILSKTNSLIFAGIDCVCCGNEIKNLNSFSWSVGQTTNFSLHFSPLTAGIFTAPVKGLYYFRVTGIAGSNGELNAGLKKNGQNMFAIYQKAGTQAGATNGMALELEQGDRVYVQIWPNLTIADQSRLSTFTGFLVFPM</sequence>
<dbReference type="PANTHER" id="PTHR22923:SF102">
    <property type="entry name" value="CEREBELLIN 13-RELATED"/>
    <property type="match status" value="1"/>
</dbReference>
<dbReference type="Bgee" id="ENSORLG00000022629">
    <property type="expression patterns" value="Expressed in liver and 7 other cell types or tissues"/>
</dbReference>
<dbReference type="SUPFAM" id="SSF49842">
    <property type="entry name" value="TNF-like"/>
    <property type="match status" value="2"/>
</dbReference>
<evidence type="ECO:0000313" key="6">
    <source>
        <dbReference type="Ensembl" id="ENSORLP00000045680.1"/>
    </source>
</evidence>
<dbReference type="InParanoid" id="A0A3B3INS4"/>
<reference evidence="6 7" key="1">
    <citation type="journal article" date="2007" name="Nature">
        <title>The medaka draft genome and insights into vertebrate genome evolution.</title>
        <authorList>
            <person name="Kasahara M."/>
            <person name="Naruse K."/>
            <person name="Sasaki S."/>
            <person name="Nakatani Y."/>
            <person name="Qu W."/>
            <person name="Ahsan B."/>
            <person name="Yamada T."/>
            <person name="Nagayasu Y."/>
            <person name="Doi K."/>
            <person name="Kasai Y."/>
            <person name="Jindo T."/>
            <person name="Kobayashi D."/>
            <person name="Shimada A."/>
            <person name="Toyoda A."/>
            <person name="Kuroki Y."/>
            <person name="Fujiyama A."/>
            <person name="Sasaki T."/>
            <person name="Shimizu A."/>
            <person name="Asakawa S."/>
            <person name="Shimizu N."/>
            <person name="Hashimoto S."/>
            <person name="Yang J."/>
            <person name="Lee Y."/>
            <person name="Matsushima K."/>
            <person name="Sugano S."/>
            <person name="Sakaizumi M."/>
            <person name="Narita T."/>
            <person name="Ohishi K."/>
            <person name="Haga S."/>
            <person name="Ohta F."/>
            <person name="Nomoto H."/>
            <person name="Nogata K."/>
            <person name="Morishita T."/>
            <person name="Endo T."/>
            <person name="Shin-I T."/>
            <person name="Takeda H."/>
            <person name="Morishita S."/>
            <person name="Kohara Y."/>
        </authorList>
    </citation>
    <scope>NUCLEOTIDE SEQUENCE [LARGE SCALE GENOMIC DNA]</scope>
    <source>
        <strain evidence="6 7">Hd-rR</strain>
    </source>
</reference>
<gene>
    <name evidence="6" type="primary">LOC105357179</name>
</gene>
<organism evidence="6 7">
    <name type="scientific">Oryzias latipes</name>
    <name type="common">Japanese rice fish</name>
    <name type="synonym">Japanese killifish</name>
    <dbReference type="NCBI Taxonomy" id="8090"/>
    <lineage>
        <taxon>Eukaryota</taxon>
        <taxon>Metazoa</taxon>
        <taxon>Chordata</taxon>
        <taxon>Craniata</taxon>
        <taxon>Vertebrata</taxon>
        <taxon>Euteleostomi</taxon>
        <taxon>Actinopterygii</taxon>
        <taxon>Neopterygii</taxon>
        <taxon>Teleostei</taxon>
        <taxon>Neoteleostei</taxon>
        <taxon>Acanthomorphata</taxon>
        <taxon>Ovalentaria</taxon>
        <taxon>Atherinomorphae</taxon>
        <taxon>Beloniformes</taxon>
        <taxon>Adrianichthyidae</taxon>
        <taxon>Oryziinae</taxon>
        <taxon>Oryzias</taxon>
    </lineage>
</organism>
<keyword evidence="3 4" id="KW-0732">Signal</keyword>
<dbReference type="Pfam" id="PF00386">
    <property type="entry name" value="C1q"/>
    <property type="match status" value="1"/>
</dbReference>
<proteinExistence type="predicted"/>
<dbReference type="InterPro" id="IPR001073">
    <property type="entry name" value="C1q_dom"/>
</dbReference>
<dbReference type="Ensembl" id="ENSORLT00000038726.1">
    <property type="protein sequence ID" value="ENSORLP00000045680.1"/>
    <property type="gene ID" value="ENSORLG00000022629.1"/>
</dbReference>
<dbReference type="InterPro" id="IPR050822">
    <property type="entry name" value="Cerebellin_Synaptic_Org"/>
</dbReference>
<dbReference type="Gene3D" id="2.60.120.40">
    <property type="match status" value="2"/>
</dbReference>
<comment type="subcellular location">
    <subcellularLocation>
        <location evidence="1">Secreted</location>
    </subcellularLocation>
</comment>
<feature type="chain" id="PRO_5017453548" description="C1q domain-containing protein" evidence="4">
    <location>
        <begin position="42"/>
        <end position="331"/>
    </location>
</feature>
<protein>
    <recommendedName>
        <fullName evidence="5">C1q domain-containing protein</fullName>
    </recommendedName>
</protein>
<dbReference type="GO" id="GO:0005576">
    <property type="term" value="C:extracellular region"/>
    <property type="evidence" value="ECO:0007669"/>
    <property type="project" value="UniProtKB-SubCell"/>
</dbReference>
<evidence type="ECO:0000313" key="7">
    <source>
        <dbReference type="Proteomes" id="UP000001038"/>
    </source>
</evidence>
<keyword evidence="7" id="KW-1185">Reference proteome</keyword>
<reference evidence="6" key="2">
    <citation type="submission" date="2025-08" db="UniProtKB">
        <authorList>
            <consortium name="Ensembl"/>
        </authorList>
    </citation>
    <scope>IDENTIFICATION</scope>
    <source>
        <strain evidence="6">Hd-rR</strain>
    </source>
</reference>
<evidence type="ECO:0000259" key="5">
    <source>
        <dbReference type="PROSITE" id="PS50871"/>
    </source>
</evidence>
<feature type="domain" description="C1q" evidence="5">
    <location>
        <begin position="239"/>
        <end position="331"/>
    </location>
</feature>
<accession>A0A3B3INS4</accession>
<keyword evidence="2" id="KW-0964">Secreted</keyword>
<dbReference type="GeneTree" id="ENSGT00940000175134"/>
<dbReference type="STRING" id="8090.ENSORLP00000045680"/>
<reference evidence="6" key="3">
    <citation type="submission" date="2025-09" db="UniProtKB">
        <authorList>
            <consortium name="Ensembl"/>
        </authorList>
    </citation>
    <scope>IDENTIFICATION</scope>
    <source>
        <strain evidence="6">Hd-rR</strain>
    </source>
</reference>
<feature type="signal peptide" evidence="4">
    <location>
        <begin position="1"/>
        <end position="41"/>
    </location>
</feature>
<name>A0A3B3INS4_ORYLA</name>
<dbReference type="SMART" id="SM00110">
    <property type="entry name" value="C1Q"/>
    <property type="match status" value="1"/>
</dbReference>